<proteinExistence type="predicted"/>
<dbReference type="InterPro" id="IPR057253">
    <property type="entry name" value="CoiA-like_N"/>
</dbReference>
<comment type="caution">
    <text evidence="2">The sequence shown here is derived from an EMBL/GenBank/DDBJ whole genome shotgun (WGS) entry which is preliminary data.</text>
</comment>
<evidence type="ECO:0000313" key="2">
    <source>
        <dbReference type="EMBL" id="MBD1389428.1"/>
    </source>
</evidence>
<gene>
    <name evidence="2" type="ORF">IC617_08315</name>
</gene>
<dbReference type="EMBL" id="JACXAF010000009">
    <property type="protein sequence ID" value="MBD1389428.1"/>
    <property type="molecule type" value="Genomic_DNA"/>
</dbReference>
<reference evidence="2" key="1">
    <citation type="submission" date="2020-09" db="EMBL/GenBank/DDBJ databases">
        <title>A novel bacterium of genus Neiella, isolated from South China Sea.</title>
        <authorList>
            <person name="Huang H."/>
            <person name="Mo K."/>
            <person name="Hu Y."/>
        </authorList>
    </citation>
    <scope>NUCLEOTIDE SEQUENCE</scope>
    <source>
        <strain evidence="2">HB171785</strain>
    </source>
</reference>
<dbReference type="Pfam" id="PF25164">
    <property type="entry name" value="CoiA_N"/>
    <property type="match status" value="1"/>
</dbReference>
<sequence>MNSRFDDNVRLPYGIDPQTDQLVHVSDSVSGLGCGLVCPSCGSKLVGRKGEERTHHFAHHGQVSCSTWGETLLHLLMKQYLARCLPLKLPPRSFSHPSDDNLQCVTPSEITFQTCQLEQMIGSYRVDALVQTEAFGAIAIEVCVCHPTEQDKADYFKAINHPILEIDIAAWGQQELDALPHSLVSPIKAIRWLVPVSSETKPIVRRKARNEPLFDVRSIPLDIRPRPRPSSFTFEPNILDGQVTVERQILRTGGIVTLPSIHHEASHELAQGTYIWRELILHEDSANFSCCKQYGSAGRLQCWWMKANAGDLIVYFAPATLNDDDEQLLNAILSHPRRPVLEARELSQAPQRYALQWAHNPAVSLRRQRYDDYVSARMDALDDAMPLLTGMAIPIAVTASQRLSMPSALLQLLRADPRAFLFAVRLLALLYRRDISSLQFNDIFQSLCLNEQISLSVAEQVVATLAGYQWLEPRTGIAPDFDEKVQRVSELNPALFTFESHQAIKWSGFINEHVALLRGL</sequence>
<accession>A0A8J6QUS2</accession>
<name>A0A8J6QUS2_9GAMM</name>
<feature type="domain" description="Competence protein CoiA-like N-terminal" evidence="1">
    <location>
        <begin position="37"/>
        <end position="66"/>
    </location>
</feature>
<keyword evidence="3" id="KW-1185">Reference proteome</keyword>
<organism evidence="2 3">
    <name type="scientific">Neiella litorisoli</name>
    <dbReference type="NCBI Taxonomy" id="2771431"/>
    <lineage>
        <taxon>Bacteria</taxon>
        <taxon>Pseudomonadati</taxon>
        <taxon>Pseudomonadota</taxon>
        <taxon>Gammaproteobacteria</taxon>
        <taxon>Alteromonadales</taxon>
        <taxon>Echinimonadaceae</taxon>
        <taxon>Neiella</taxon>
    </lineage>
</organism>
<evidence type="ECO:0000313" key="3">
    <source>
        <dbReference type="Proteomes" id="UP000638014"/>
    </source>
</evidence>
<dbReference type="Proteomes" id="UP000638014">
    <property type="component" value="Unassembled WGS sequence"/>
</dbReference>
<dbReference type="AlphaFoldDB" id="A0A8J6QUS2"/>
<evidence type="ECO:0000259" key="1">
    <source>
        <dbReference type="Pfam" id="PF25164"/>
    </source>
</evidence>
<protein>
    <recommendedName>
        <fullName evidence="1">Competence protein CoiA-like N-terminal domain-containing protein</fullName>
    </recommendedName>
</protein>